<gene>
    <name evidence="2" type="ORF">METZ01_LOCUS517114</name>
</gene>
<proteinExistence type="predicted"/>
<organism evidence="2">
    <name type="scientific">marine metagenome</name>
    <dbReference type="NCBI Taxonomy" id="408172"/>
    <lineage>
        <taxon>unclassified sequences</taxon>
        <taxon>metagenomes</taxon>
        <taxon>ecological metagenomes</taxon>
    </lineage>
</organism>
<dbReference type="SMART" id="SM00464">
    <property type="entry name" value="LON"/>
    <property type="match status" value="1"/>
</dbReference>
<feature type="non-terminal residue" evidence="2">
    <location>
        <position position="137"/>
    </location>
</feature>
<dbReference type="InterPro" id="IPR015947">
    <property type="entry name" value="PUA-like_sf"/>
</dbReference>
<dbReference type="InterPro" id="IPR046336">
    <property type="entry name" value="Lon_prtase_N_sf"/>
</dbReference>
<evidence type="ECO:0000313" key="2">
    <source>
        <dbReference type="EMBL" id="SVE64260.1"/>
    </source>
</evidence>
<dbReference type="Pfam" id="PF02190">
    <property type="entry name" value="LON_substr_bdg"/>
    <property type="match status" value="1"/>
</dbReference>
<feature type="domain" description="Lon N-terminal" evidence="1">
    <location>
        <begin position="4"/>
        <end position="137"/>
    </location>
</feature>
<dbReference type="PROSITE" id="PS51787">
    <property type="entry name" value="LON_N"/>
    <property type="match status" value="1"/>
</dbReference>
<dbReference type="SUPFAM" id="SSF88697">
    <property type="entry name" value="PUA domain-like"/>
    <property type="match status" value="1"/>
</dbReference>
<evidence type="ECO:0000259" key="1">
    <source>
        <dbReference type="PROSITE" id="PS51787"/>
    </source>
</evidence>
<dbReference type="InterPro" id="IPR003111">
    <property type="entry name" value="Lon_prtase_N"/>
</dbReference>
<protein>
    <recommendedName>
        <fullName evidence="1">Lon N-terminal domain-containing protein</fullName>
    </recommendedName>
</protein>
<accession>A0A383F6J4</accession>
<dbReference type="Gene3D" id="2.30.130.40">
    <property type="entry name" value="LON domain-like"/>
    <property type="match status" value="1"/>
</dbReference>
<dbReference type="EMBL" id="UINC01231642">
    <property type="protein sequence ID" value="SVE64260.1"/>
    <property type="molecule type" value="Genomic_DNA"/>
</dbReference>
<reference evidence="2" key="1">
    <citation type="submission" date="2018-05" db="EMBL/GenBank/DDBJ databases">
        <authorList>
            <person name="Lanie J.A."/>
            <person name="Ng W.-L."/>
            <person name="Kazmierczak K.M."/>
            <person name="Andrzejewski T.M."/>
            <person name="Davidsen T.M."/>
            <person name="Wayne K.J."/>
            <person name="Tettelin H."/>
            <person name="Glass J.I."/>
            <person name="Rusch D."/>
            <person name="Podicherti R."/>
            <person name="Tsui H.-C.T."/>
            <person name="Winkler M.E."/>
        </authorList>
    </citation>
    <scope>NUCLEOTIDE SEQUENCE</scope>
</reference>
<sequence>MNFFPCLPLRDIVVFPGMIVPLFVGRDKSIKALNEVMKTNKKIILITQKNAEIDDPTIEDLYSFGCESKILQLLKLPDGTVKVLVEGTDRVKVIECNNDKDFLKISTEIVKDKIDLKDDLLAFSIAMLRKLEKLTNL</sequence>
<dbReference type="AlphaFoldDB" id="A0A383F6J4"/>
<name>A0A383F6J4_9ZZZZ</name>